<gene>
    <name evidence="2" type="ORF">ACFQ1O_05655</name>
</gene>
<comment type="caution">
    <text evidence="2">The sequence shown here is derived from an EMBL/GenBank/DDBJ whole genome shotgun (WGS) entry which is preliminary data.</text>
</comment>
<dbReference type="EMBL" id="JBHTJM010000006">
    <property type="protein sequence ID" value="MFD0963479.1"/>
    <property type="molecule type" value="Genomic_DNA"/>
</dbReference>
<sequence>MKKYIVLILLFLFTYSFSQVDIDTFEVDYIRTKYFYNPKTKYKFIYETTTKYKSGLYKSDLYGNIVVRNYDLKEPYFDYKGKTFLSSNKNRTMYIYYGKKKVDSIKIKHRRWKHLDTLITYTKTRVKRKNRKRIYKNGLLIKDIRDPKNPISYTYNKQKKITKVTTENSNFLYTYDKDNKLIIKDRYRKTEEKLYIDRDKYIYKNDTLIRIDQYVIRNKIDSTDIHRSILFEYQQF</sequence>
<keyword evidence="3" id="KW-1185">Reference proteome</keyword>
<reference evidence="3" key="1">
    <citation type="journal article" date="2019" name="Int. J. Syst. Evol. Microbiol.">
        <title>The Global Catalogue of Microorganisms (GCM) 10K type strain sequencing project: providing services to taxonomists for standard genome sequencing and annotation.</title>
        <authorList>
            <consortium name="The Broad Institute Genomics Platform"/>
            <consortium name="The Broad Institute Genome Sequencing Center for Infectious Disease"/>
            <person name="Wu L."/>
            <person name="Ma J."/>
        </authorList>
    </citation>
    <scope>NUCLEOTIDE SEQUENCE [LARGE SCALE GENOMIC DNA]</scope>
    <source>
        <strain evidence="3">CCUG 62114</strain>
    </source>
</reference>
<evidence type="ECO:0000256" key="1">
    <source>
        <dbReference type="SAM" id="SignalP"/>
    </source>
</evidence>
<organism evidence="2 3">
    <name type="scientific">Pseudofulvibacter geojedonensis</name>
    <dbReference type="NCBI Taxonomy" id="1123758"/>
    <lineage>
        <taxon>Bacteria</taxon>
        <taxon>Pseudomonadati</taxon>
        <taxon>Bacteroidota</taxon>
        <taxon>Flavobacteriia</taxon>
        <taxon>Flavobacteriales</taxon>
        <taxon>Flavobacteriaceae</taxon>
        <taxon>Pseudofulvibacter</taxon>
    </lineage>
</organism>
<evidence type="ECO:0000313" key="2">
    <source>
        <dbReference type="EMBL" id="MFD0963479.1"/>
    </source>
</evidence>
<name>A0ABW3I0V4_9FLAO</name>
<keyword evidence="1" id="KW-0732">Signal</keyword>
<feature type="chain" id="PRO_5046282109" description="YD repeat-containing protein" evidence="1">
    <location>
        <begin position="19"/>
        <end position="236"/>
    </location>
</feature>
<dbReference type="Proteomes" id="UP001596997">
    <property type="component" value="Unassembled WGS sequence"/>
</dbReference>
<evidence type="ECO:0008006" key="4">
    <source>
        <dbReference type="Google" id="ProtNLM"/>
    </source>
</evidence>
<evidence type="ECO:0000313" key="3">
    <source>
        <dbReference type="Proteomes" id="UP001596997"/>
    </source>
</evidence>
<feature type="signal peptide" evidence="1">
    <location>
        <begin position="1"/>
        <end position="18"/>
    </location>
</feature>
<dbReference type="RefSeq" id="WP_377714237.1">
    <property type="nucleotide sequence ID" value="NZ_JBHTJM010000006.1"/>
</dbReference>
<proteinExistence type="predicted"/>
<protein>
    <recommendedName>
        <fullName evidence="4">YD repeat-containing protein</fullName>
    </recommendedName>
</protein>
<accession>A0ABW3I0V4</accession>